<dbReference type="EMBL" id="BMAV01003486">
    <property type="protein sequence ID" value="GFY43107.1"/>
    <property type="molecule type" value="Genomic_DNA"/>
</dbReference>
<keyword evidence="1" id="KW-0472">Membrane</keyword>
<keyword evidence="1" id="KW-1133">Transmembrane helix</keyword>
<feature type="domain" description="Nose resistant-to-fluoxetine protein N-terminal" evidence="3">
    <location>
        <begin position="85"/>
        <end position="207"/>
    </location>
</feature>
<feature type="transmembrane region" description="Helical" evidence="1">
    <location>
        <begin position="518"/>
        <end position="542"/>
    </location>
</feature>
<organism evidence="4 5">
    <name type="scientific">Trichonephila inaurata madagascariensis</name>
    <dbReference type="NCBI Taxonomy" id="2747483"/>
    <lineage>
        <taxon>Eukaryota</taxon>
        <taxon>Metazoa</taxon>
        <taxon>Ecdysozoa</taxon>
        <taxon>Arthropoda</taxon>
        <taxon>Chelicerata</taxon>
        <taxon>Arachnida</taxon>
        <taxon>Araneae</taxon>
        <taxon>Araneomorphae</taxon>
        <taxon>Entelegynae</taxon>
        <taxon>Araneoidea</taxon>
        <taxon>Nephilidae</taxon>
        <taxon>Trichonephila</taxon>
        <taxon>Trichonephila inaurata</taxon>
    </lineage>
</organism>
<dbReference type="InterPro" id="IPR006621">
    <property type="entry name" value="Nose-resist-to-fluoxetine_N"/>
</dbReference>
<feature type="transmembrane region" description="Helical" evidence="1">
    <location>
        <begin position="475"/>
        <end position="497"/>
    </location>
</feature>
<feature type="transmembrane region" description="Helical" evidence="1">
    <location>
        <begin position="579"/>
        <end position="596"/>
    </location>
</feature>
<keyword evidence="2" id="KW-0732">Signal</keyword>
<evidence type="ECO:0000256" key="2">
    <source>
        <dbReference type="SAM" id="SignalP"/>
    </source>
</evidence>
<comment type="caution">
    <text evidence="4">The sequence shown here is derived from an EMBL/GenBank/DDBJ whole genome shotgun (WGS) entry which is preliminary data.</text>
</comment>
<feature type="transmembrane region" description="Helical" evidence="1">
    <location>
        <begin position="646"/>
        <end position="668"/>
    </location>
</feature>
<feature type="transmembrane region" description="Helical" evidence="1">
    <location>
        <begin position="353"/>
        <end position="373"/>
    </location>
</feature>
<proteinExistence type="predicted"/>
<dbReference type="Pfam" id="PF01757">
    <property type="entry name" value="Acyl_transf_3"/>
    <property type="match status" value="1"/>
</dbReference>
<dbReference type="InterPro" id="IPR002656">
    <property type="entry name" value="Acyl_transf_3_dom"/>
</dbReference>
<feature type="chain" id="PRO_5036471056" evidence="2">
    <location>
        <begin position="17"/>
        <end position="749"/>
    </location>
</feature>
<feature type="transmembrane region" description="Helical" evidence="1">
    <location>
        <begin position="710"/>
        <end position="732"/>
    </location>
</feature>
<dbReference type="PANTHER" id="PTHR11161:SF69">
    <property type="entry name" value="NOSE RESISTANT TO FLUOXETINE PROTEIN 6-LIKE PROTEIN"/>
    <property type="match status" value="1"/>
</dbReference>
<feature type="signal peptide" evidence="2">
    <location>
        <begin position="1"/>
        <end position="16"/>
    </location>
</feature>
<dbReference type="Proteomes" id="UP000886998">
    <property type="component" value="Unassembled WGS sequence"/>
</dbReference>
<accession>A0A8X6WYW9</accession>
<dbReference type="OrthoDB" id="10006435at2759"/>
<reference evidence="4" key="1">
    <citation type="submission" date="2020-08" db="EMBL/GenBank/DDBJ databases">
        <title>Multicomponent nature underlies the extraordinary mechanical properties of spider dragline silk.</title>
        <authorList>
            <person name="Kono N."/>
            <person name="Nakamura H."/>
            <person name="Mori M."/>
            <person name="Yoshida Y."/>
            <person name="Ohtoshi R."/>
            <person name="Malay A.D."/>
            <person name="Moran D.A.P."/>
            <person name="Tomita M."/>
            <person name="Numata K."/>
            <person name="Arakawa K."/>
        </authorList>
    </citation>
    <scope>NUCLEOTIDE SEQUENCE</scope>
</reference>
<feature type="transmembrane region" description="Helical" evidence="1">
    <location>
        <begin position="393"/>
        <end position="413"/>
    </location>
</feature>
<protein>
    <submittedName>
        <fullName evidence="4">Nose resistant to fluoxetine protein 6</fullName>
    </submittedName>
</protein>
<evidence type="ECO:0000313" key="4">
    <source>
        <dbReference type="EMBL" id="GFY43107.1"/>
    </source>
</evidence>
<sequence length="749" mass="85913">MFSLIIFVVFLSACRAENDALESFKKLSELNEKWLQATSIPEAAMILQHPPYSYHSNELAPNLNISEFPLMENETEISTTPEGRIKSCSDDLVQILYNLKSDWARQMIDSDGKISSGLLRGGLIWPGHFEECNSVYAPKDDEGHGDFHGKYCLTSWTMNLGGQYSKLPLSVGLCVPDSCKESELKTAGRNVIHILERYPFLKNYKSFLTLKEVTCKLKDKELDIGSIIYVVFVSCFVILVLVGSAVSVLHNLKKQRTISIPYSEQQNIQVSEENSDLSEASSIIFKQKSYDSCHDKNSLIQSPELGVSAIQKKSDYSIAKKILLCFSAIENGKKILNTKTSEDQLRSIQGIRFLSLTWVILGHTYISSISIIGNRIDVLKEMDSVPFQVLLQAPFSVDSFFLLGGFLLSYLFLKEADRKNGKINWLKFYVHRYWRLTPAYMVVVFFYIFVFKYVGSGPFWDDKHCDAAHGDWWKYMLYINNFIPINKMCLGWSWYLANDMQFYFISPLFLYPLWRWPPIGFSILFSILIATWTTTGILSYTYDLIPMFVGVTKATDFDAYSTKMWDSFDLIYDKPYCRIAPYIIGVFLGFILYKLKQRKNFMTWTQQILGWSIAAFCSLSVVFGLYHVDMSKTTALFYNSLCRSAFSIGLAWIILICETGHGGFIAKFLSWKIFSPLSRLVYCAYLTHPILIHGYYLAYPSALHFTEYIMITNFMGFVFMAFGIAFMLSLVFESPLMNLEKLLLKNKSR</sequence>
<evidence type="ECO:0000259" key="3">
    <source>
        <dbReference type="SMART" id="SM00703"/>
    </source>
</evidence>
<feature type="transmembrane region" description="Helical" evidence="1">
    <location>
        <begin position="227"/>
        <end position="249"/>
    </location>
</feature>
<feature type="transmembrane region" description="Helical" evidence="1">
    <location>
        <begin position="608"/>
        <end position="626"/>
    </location>
</feature>
<dbReference type="GO" id="GO:0016747">
    <property type="term" value="F:acyltransferase activity, transferring groups other than amino-acyl groups"/>
    <property type="evidence" value="ECO:0007669"/>
    <property type="project" value="InterPro"/>
</dbReference>
<dbReference type="InterPro" id="IPR052728">
    <property type="entry name" value="O2_lipid_transport_reg"/>
</dbReference>
<keyword evidence="5" id="KW-1185">Reference proteome</keyword>
<evidence type="ECO:0000256" key="1">
    <source>
        <dbReference type="SAM" id="Phobius"/>
    </source>
</evidence>
<gene>
    <name evidence="4" type="primary">nrf-6</name>
    <name evidence="4" type="ORF">TNIN_479701</name>
</gene>
<evidence type="ECO:0000313" key="5">
    <source>
        <dbReference type="Proteomes" id="UP000886998"/>
    </source>
</evidence>
<name>A0A8X6WYW9_9ARAC</name>
<feature type="transmembrane region" description="Helical" evidence="1">
    <location>
        <begin position="433"/>
        <end position="455"/>
    </location>
</feature>
<dbReference type="PANTHER" id="PTHR11161">
    <property type="entry name" value="O-ACYLTRANSFERASE"/>
    <property type="match status" value="1"/>
</dbReference>
<dbReference type="SMART" id="SM00703">
    <property type="entry name" value="NRF"/>
    <property type="match status" value="1"/>
</dbReference>
<dbReference type="Pfam" id="PF20146">
    <property type="entry name" value="NRF"/>
    <property type="match status" value="1"/>
</dbReference>
<keyword evidence="1" id="KW-0812">Transmembrane</keyword>
<dbReference type="AlphaFoldDB" id="A0A8X6WYW9"/>
<feature type="transmembrane region" description="Helical" evidence="1">
    <location>
        <begin position="680"/>
        <end position="698"/>
    </location>
</feature>